<proteinExistence type="predicted"/>
<accession>A0AAD6D4Q9</accession>
<evidence type="ECO:0000256" key="2">
    <source>
        <dbReference type="ARBA" id="ARBA00023015"/>
    </source>
</evidence>
<dbReference type="InterPro" id="IPR036864">
    <property type="entry name" value="Zn2-C6_fun-type_DNA-bd_sf"/>
</dbReference>
<dbReference type="GO" id="GO:0000976">
    <property type="term" value="F:transcription cis-regulatory region binding"/>
    <property type="evidence" value="ECO:0007669"/>
    <property type="project" value="TreeGrafter"/>
</dbReference>
<evidence type="ECO:0000256" key="3">
    <source>
        <dbReference type="ARBA" id="ARBA00023125"/>
    </source>
</evidence>
<dbReference type="PROSITE" id="PS50048">
    <property type="entry name" value="ZN2_CY6_FUNGAL_2"/>
    <property type="match status" value="1"/>
</dbReference>
<evidence type="ECO:0000256" key="1">
    <source>
        <dbReference type="ARBA" id="ARBA00004123"/>
    </source>
</evidence>
<comment type="subcellular location">
    <subcellularLocation>
        <location evidence="1">Nucleus</location>
    </subcellularLocation>
</comment>
<dbReference type="GO" id="GO:0045944">
    <property type="term" value="P:positive regulation of transcription by RNA polymerase II"/>
    <property type="evidence" value="ECO:0007669"/>
    <property type="project" value="TreeGrafter"/>
</dbReference>
<dbReference type="Proteomes" id="UP001220324">
    <property type="component" value="Unassembled WGS sequence"/>
</dbReference>
<dbReference type="GO" id="GO:0000981">
    <property type="term" value="F:DNA-binding transcription factor activity, RNA polymerase II-specific"/>
    <property type="evidence" value="ECO:0007669"/>
    <property type="project" value="InterPro"/>
</dbReference>
<keyword evidence="4" id="KW-0804">Transcription</keyword>
<dbReference type="Pfam" id="PF11951">
    <property type="entry name" value="Fungal_trans_2"/>
    <property type="match status" value="1"/>
</dbReference>
<dbReference type="CDD" id="cd00067">
    <property type="entry name" value="GAL4"/>
    <property type="match status" value="1"/>
</dbReference>
<keyword evidence="5" id="KW-0539">Nucleus</keyword>
<evidence type="ECO:0000256" key="6">
    <source>
        <dbReference type="SAM" id="MobiDB-lite"/>
    </source>
</evidence>
<reference evidence="8 9" key="1">
    <citation type="journal article" date="2023" name="IMA Fungus">
        <title>Comparative genomic study of the Penicillium genus elucidates a diverse pangenome and 15 lateral gene transfer events.</title>
        <authorList>
            <person name="Petersen C."/>
            <person name="Sorensen T."/>
            <person name="Nielsen M.R."/>
            <person name="Sondergaard T.E."/>
            <person name="Sorensen J.L."/>
            <person name="Fitzpatrick D.A."/>
            <person name="Frisvad J.C."/>
            <person name="Nielsen K.L."/>
        </authorList>
    </citation>
    <scope>NUCLEOTIDE SEQUENCE [LARGE SCALE GENOMIC DNA]</scope>
    <source>
        <strain evidence="8 9">IBT 35679</strain>
    </source>
</reference>
<comment type="caution">
    <text evidence="8">The sequence shown here is derived from an EMBL/GenBank/DDBJ whole genome shotgun (WGS) entry which is preliminary data.</text>
</comment>
<protein>
    <recommendedName>
        <fullName evidence="7">Zn(2)-C6 fungal-type domain-containing protein</fullName>
    </recommendedName>
</protein>
<dbReference type="EMBL" id="JAQIZZ010000002">
    <property type="protein sequence ID" value="KAJ5553637.1"/>
    <property type="molecule type" value="Genomic_DNA"/>
</dbReference>
<evidence type="ECO:0000313" key="9">
    <source>
        <dbReference type="Proteomes" id="UP001220324"/>
    </source>
</evidence>
<evidence type="ECO:0000259" key="7">
    <source>
        <dbReference type="PROSITE" id="PS50048"/>
    </source>
</evidence>
<dbReference type="PANTHER" id="PTHR37534">
    <property type="entry name" value="TRANSCRIPTIONAL ACTIVATOR PROTEIN UGA3"/>
    <property type="match status" value="1"/>
</dbReference>
<gene>
    <name evidence="8" type="ORF">N7494_003015</name>
</gene>
<sequence length="515" mass="58172">MDQEIEPCYTCRTRRIQCDRSGVPCAKCQKAGLECFDKRPIRWVKGVAIRGKMQGRSFPSKESDNNKKSALINSRRSMPKSVPSPSGSLNFNNISFESIPDISFNLQDPSVLHLDPISRYYIDYYNERICKLFIVYDSDKNPLRSLIALGLKDPVLLKALLALAARHHFNTGQSFDQAETPTEPRLVNANRDALFFKHQAIEALSHSLRDNQHYMQDTTMASIFLLIFLDLIESGSDGWNIHLEGVKKLIASYLPSESQAGVNQGPGGTVQEIRGFIAKQIHLIETLGNTFTRPKLLSQFSSLSLQDPQEEETIEKSFLGCPDYLLTAIQYFSAQRDSMSGSTTLDPATITSNQRDTASLLKLIQTFDCYTWASSLQRSRESSPQDIANLCLLSQAYRIGSLLYGRRVLDALTGEETSQDELVSELLGVVNSLKDDPALFKCILWPVFVAGLECQWQAQRDFLMACIEKFWALTRCLNAVNAAKTLQEYWQQDSSTARSQWIFNIGNVDRDWLWI</sequence>
<dbReference type="PROSITE" id="PS00463">
    <property type="entry name" value="ZN2_CY6_FUNGAL_1"/>
    <property type="match status" value="1"/>
</dbReference>
<name>A0AAD6D4Q9_9EURO</name>
<organism evidence="8 9">
    <name type="scientific">Penicillium frequentans</name>
    <dbReference type="NCBI Taxonomy" id="3151616"/>
    <lineage>
        <taxon>Eukaryota</taxon>
        <taxon>Fungi</taxon>
        <taxon>Dikarya</taxon>
        <taxon>Ascomycota</taxon>
        <taxon>Pezizomycotina</taxon>
        <taxon>Eurotiomycetes</taxon>
        <taxon>Eurotiomycetidae</taxon>
        <taxon>Eurotiales</taxon>
        <taxon>Aspergillaceae</taxon>
        <taxon>Penicillium</taxon>
    </lineage>
</organism>
<evidence type="ECO:0000256" key="4">
    <source>
        <dbReference type="ARBA" id="ARBA00023163"/>
    </source>
</evidence>
<dbReference type="AlphaFoldDB" id="A0AAD6D4Q9"/>
<dbReference type="Pfam" id="PF00172">
    <property type="entry name" value="Zn_clus"/>
    <property type="match status" value="1"/>
</dbReference>
<keyword evidence="2" id="KW-0805">Transcription regulation</keyword>
<dbReference type="InterPro" id="IPR001138">
    <property type="entry name" value="Zn2Cys6_DnaBD"/>
</dbReference>
<dbReference type="Gene3D" id="4.10.240.10">
    <property type="entry name" value="Zn(2)-C6 fungal-type DNA-binding domain"/>
    <property type="match status" value="1"/>
</dbReference>
<keyword evidence="3" id="KW-0238">DNA-binding</keyword>
<keyword evidence="9" id="KW-1185">Reference proteome</keyword>
<evidence type="ECO:0000313" key="8">
    <source>
        <dbReference type="EMBL" id="KAJ5553637.1"/>
    </source>
</evidence>
<dbReference type="InterPro" id="IPR021858">
    <property type="entry name" value="Fun_TF"/>
</dbReference>
<dbReference type="SMART" id="SM00066">
    <property type="entry name" value="GAL4"/>
    <property type="match status" value="1"/>
</dbReference>
<feature type="region of interest" description="Disordered" evidence="6">
    <location>
        <begin position="55"/>
        <end position="85"/>
    </location>
</feature>
<feature type="domain" description="Zn(2)-C6 fungal-type" evidence="7">
    <location>
        <begin position="7"/>
        <end position="35"/>
    </location>
</feature>
<dbReference type="GO" id="GO:0005634">
    <property type="term" value="C:nucleus"/>
    <property type="evidence" value="ECO:0007669"/>
    <property type="project" value="UniProtKB-SubCell"/>
</dbReference>
<dbReference type="SUPFAM" id="SSF57701">
    <property type="entry name" value="Zn2/Cys6 DNA-binding domain"/>
    <property type="match status" value="1"/>
</dbReference>
<dbReference type="PANTHER" id="PTHR37534:SF8">
    <property type="entry name" value="ZN(II)2CYS6 TRANSCRIPTION FACTOR (EUROFUNG)"/>
    <property type="match status" value="1"/>
</dbReference>
<dbReference type="GO" id="GO:0008270">
    <property type="term" value="F:zinc ion binding"/>
    <property type="evidence" value="ECO:0007669"/>
    <property type="project" value="InterPro"/>
</dbReference>
<evidence type="ECO:0000256" key="5">
    <source>
        <dbReference type="ARBA" id="ARBA00023242"/>
    </source>
</evidence>